<organism evidence="3 4">
    <name type="scientific">Arthrobacter globiformis</name>
    <dbReference type="NCBI Taxonomy" id="1665"/>
    <lineage>
        <taxon>Bacteria</taxon>
        <taxon>Bacillati</taxon>
        <taxon>Actinomycetota</taxon>
        <taxon>Actinomycetes</taxon>
        <taxon>Micrococcales</taxon>
        <taxon>Micrococcaceae</taxon>
        <taxon>Arthrobacter</taxon>
    </lineage>
</organism>
<feature type="transmembrane region" description="Helical" evidence="1">
    <location>
        <begin position="178"/>
        <end position="198"/>
    </location>
</feature>
<keyword evidence="1" id="KW-1133">Transmembrane helix</keyword>
<feature type="transmembrane region" description="Helical" evidence="1">
    <location>
        <begin position="102"/>
        <end position="128"/>
    </location>
</feature>
<feature type="domain" description="CAAX prenyl protease 2/Lysostaphin resistance protein A-like" evidence="2">
    <location>
        <begin position="149"/>
        <end position="234"/>
    </location>
</feature>
<accession>A0A328HJP8</accession>
<dbReference type="InterPro" id="IPR003675">
    <property type="entry name" value="Rce1/LyrA-like_dom"/>
</dbReference>
<name>A0A328HJP8_ARTGO</name>
<gene>
    <name evidence="3" type="ORF">DBZ45_05365</name>
</gene>
<reference evidence="3 4" key="1">
    <citation type="submission" date="2018-04" db="EMBL/GenBank/DDBJ databases">
        <title>Bacteria isolated from cave deposits of Manipur.</title>
        <authorList>
            <person name="Sahoo D."/>
            <person name="Sarangthem I."/>
            <person name="Nandeibam J."/>
        </authorList>
    </citation>
    <scope>NUCLEOTIDE SEQUENCE [LARGE SCALE GENOMIC DNA]</scope>
    <source>
        <strain evidence="4">mrc11</strain>
    </source>
</reference>
<feature type="transmembrane region" description="Helical" evidence="1">
    <location>
        <begin position="210"/>
        <end position="233"/>
    </location>
</feature>
<feature type="transmembrane region" description="Helical" evidence="1">
    <location>
        <begin position="253"/>
        <end position="273"/>
    </location>
</feature>
<protein>
    <recommendedName>
        <fullName evidence="2">CAAX prenyl protease 2/Lysostaphin resistance protein A-like domain-containing protein</fullName>
    </recommendedName>
</protein>
<dbReference type="AlphaFoldDB" id="A0A328HJP8"/>
<dbReference type="OrthoDB" id="3693644at2"/>
<dbReference type="EMBL" id="QLNP01000062">
    <property type="protein sequence ID" value="RAM38424.1"/>
    <property type="molecule type" value="Genomic_DNA"/>
</dbReference>
<keyword evidence="1" id="KW-0812">Transmembrane</keyword>
<feature type="transmembrane region" description="Helical" evidence="1">
    <location>
        <begin position="38"/>
        <end position="58"/>
    </location>
</feature>
<evidence type="ECO:0000313" key="3">
    <source>
        <dbReference type="EMBL" id="RAM38424.1"/>
    </source>
</evidence>
<comment type="caution">
    <text evidence="3">The sequence shown here is derived from an EMBL/GenBank/DDBJ whole genome shotgun (WGS) entry which is preliminary data.</text>
</comment>
<dbReference type="GO" id="GO:0080120">
    <property type="term" value="P:CAAX-box protein maturation"/>
    <property type="evidence" value="ECO:0007669"/>
    <property type="project" value="UniProtKB-ARBA"/>
</dbReference>
<keyword evidence="1" id="KW-0472">Membrane</keyword>
<sequence length="298" mass="32787">MQRLLARQRRGGGQWVHLQKLFGADMRRRKGWLKHHRLLAFFVLAYTISWASWPVYAAGLMPRMRFLSVGPLAAAVIVIALAEGRPGFRAWGRRLVRWRVGWVWYAVAILLPVVFVLVAGFITMALGAPAPGFAQLTWTGLLTVFAVRLVNPLDGALGEEPGFRGYALPLLQASRPPLLSAAILGVLVTLWHLPLVLFMGLSPIGLPTTFAITFLYVWLFNRTGGSVLLTLLFHNSQGTFTMGSLGFTAADGGRAELIYFLVVVLAVLATVVLDRQAWRTAPRSATAVGRFPLGMRPM</sequence>
<evidence type="ECO:0000259" key="2">
    <source>
        <dbReference type="Pfam" id="PF02517"/>
    </source>
</evidence>
<dbReference type="GO" id="GO:0004175">
    <property type="term" value="F:endopeptidase activity"/>
    <property type="evidence" value="ECO:0007669"/>
    <property type="project" value="UniProtKB-ARBA"/>
</dbReference>
<dbReference type="Pfam" id="PF02517">
    <property type="entry name" value="Rce1-like"/>
    <property type="match status" value="1"/>
</dbReference>
<dbReference type="Proteomes" id="UP000249166">
    <property type="component" value="Unassembled WGS sequence"/>
</dbReference>
<feature type="transmembrane region" description="Helical" evidence="1">
    <location>
        <begin position="64"/>
        <end position="82"/>
    </location>
</feature>
<evidence type="ECO:0000313" key="4">
    <source>
        <dbReference type="Proteomes" id="UP000249166"/>
    </source>
</evidence>
<proteinExistence type="predicted"/>
<evidence type="ECO:0000256" key="1">
    <source>
        <dbReference type="SAM" id="Phobius"/>
    </source>
</evidence>